<dbReference type="InterPro" id="IPR016024">
    <property type="entry name" value="ARM-type_fold"/>
</dbReference>
<dbReference type="InterPro" id="IPR019451">
    <property type="entry name" value="Rtp1_C1"/>
</dbReference>
<gene>
    <name evidence="5" type="ORF">QBC38DRAFT_455704</name>
</gene>
<organism evidence="5 6">
    <name type="scientific">Podospora fimiseda</name>
    <dbReference type="NCBI Taxonomy" id="252190"/>
    <lineage>
        <taxon>Eukaryota</taxon>
        <taxon>Fungi</taxon>
        <taxon>Dikarya</taxon>
        <taxon>Ascomycota</taxon>
        <taxon>Pezizomycotina</taxon>
        <taxon>Sordariomycetes</taxon>
        <taxon>Sordariomycetidae</taxon>
        <taxon>Sordariales</taxon>
        <taxon>Podosporaceae</taxon>
        <taxon>Podospora</taxon>
    </lineage>
</organism>
<evidence type="ECO:0000256" key="1">
    <source>
        <dbReference type="ARBA" id="ARBA00005724"/>
    </source>
</evidence>
<sequence length="915" mass="100908">MDKPASEMNARQKLIHNITELGKKAFNPESSEQSRAEGKREFDGFIQRTKTLNVLGALSMLTRPGHLPPWLRPKFLQILSLVPLRENAVRPTMEFVFALHPSSTIKTSEAAVPQKKGANITHEALQMATNLLAAPPASVTPEKWYSGIGPQLLTLLDGEEGPELTRAASYIIGFGILGRKASGAPGTAGWKYLAEPLLHGIKPLPNSSSEMTEDEVIDLSKPKVIVKHDELVTSLRRLHALTVSHPNPGLCKRLLSPLLLSFLALGTWKDTKPALTKAICAPALELLKIHMKLAPSPDLILFLVGGLGYNGGLNRKNPEWIYQQTTEEEISIVDTKQRFGVQADVSQISLDDIDTKTTNLLGLISSNFSDSDISIAFLELLKRWLKSTRKITEPTNIIIKQEEETQQDPFVQVIELKVLQAMMEKFPDKFSTQPKAILALVSEILSSSSDDDDDEIISVALSLLNMIITVPGFQKSRVKPEILSSIESSLDRLSKYNSETSKTANNLRLLLLYRDELDDNQSSESITPAGPTDRQIEDRKTYSLAVSYITNSSNLPPVRVEGLSLISSLINSKSPILDVPGILALLSTLISDSEEYVFHKAISTYILLASSHPKAVTTELLDQFIDQKERKSSDERLRFAEALSQVIERLGQTFTGPLAKHVGEGLLQVAGRRGYRPKTKEKQEREAKVQEQKNKEADEAWGGKVPNFSDEMSREEKERNEILERIVEGWESKKGEEDIRIRASALAVLRSSLEVNMLGLGVGVVNGAVEVCLGVLRGERELEKGILRRAAVLLVMGFVDGVRGKEEVGRMGFGRKARGDLLGVLRYVRETDEDGLVRRHAGDVVESLENWEVGRFVGSVEEGGLRLGGLGGGLTGGLSGGLRGLVVNPERRIIEEVEEVEDQGGKVRPRIEEIE</sequence>
<dbReference type="Gene3D" id="1.25.10.10">
    <property type="entry name" value="Leucine-rich Repeat Variant"/>
    <property type="match status" value="1"/>
</dbReference>
<name>A0AAN7H1T3_9PEZI</name>
<dbReference type="AlphaFoldDB" id="A0AAN7H1T3"/>
<dbReference type="Pfam" id="PF10363">
    <property type="entry name" value="RTP1_C1"/>
    <property type="match status" value="1"/>
</dbReference>
<dbReference type="PANTHER" id="PTHR20959">
    <property type="entry name" value="TRANSPORT AND GOLGI ORGANIZATION PROTEIN 6 FAMILY MEMBER"/>
    <property type="match status" value="1"/>
</dbReference>
<reference evidence="5" key="1">
    <citation type="journal article" date="2023" name="Mol. Phylogenet. Evol.">
        <title>Genome-scale phylogeny and comparative genomics of the fungal order Sordariales.</title>
        <authorList>
            <person name="Hensen N."/>
            <person name="Bonometti L."/>
            <person name="Westerberg I."/>
            <person name="Brannstrom I.O."/>
            <person name="Guillou S."/>
            <person name="Cros-Aarteil S."/>
            <person name="Calhoun S."/>
            <person name="Haridas S."/>
            <person name="Kuo A."/>
            <person name="Mondo S."/>
            <person name="Pangilinan J."/>
            <person name="Riley R."/>
            <person name="LaButti K."/>
            <person name="Andreopoulos B."/>
            <person name="Lipzen A."/>
            <person name="Chen C."/>
            <person name="Yan M."/>
            <person name="Daum C."/>
            <person name="Ng V."/>
            <person name="Clum A."/>
            <person name="Steindorff A."/>
            <person name="Ohm R.A."/>
            <person name="Martin F."/>
            <person name="Silar P."/>
            <person name="Natvig D.O."/>
            <person name="Lalanne C."/>
            <person name="Gautier V."/>
            <person name="Ament-Velasquez S.L."/>
            <person name="Kruys A."/>
            <person name="Hutchinson M.I."/>
            <person name="Powell A.J."/>
            <person name="Barry K."/>
            <person name="Miller A.N."/>
            <person name="Grigoriev I.V."/>
            <person name="Debuchy R."/>
            <person name="Gladieux P."/>
            <person name="Hiltunen Thoren M."/>
            <person name="Johannesson H."/>
        </authorList>
    </citation>
    <scope>NUCLEOTIDE SEQUENCE</scope>
    <source>
        <strain evidence="5">CBS 990.96</strain>
    </source>
</reference>
<evidence type="ECO:0000313" key="6">
    <source>
        <dbReference type="Proteomes" id="UP001301958"/>
    </source>
</evidence>
<reference evidence="5" key="2">
    <citation type="submission" date="2023-05" db="EMBL/GenBank/DDBJ databases">
        <authorList>
            <consortium name="Lawrence Berkeley National Laboratory"/>
            <person name="Steindorff A."/>
            <person name="Hensen N."/>
            <person name="Bonometti L."/>
            <person name="Westerberg I."/>
            <person name="Brannstrom I.O."/>
            <person name="Guillou S."/>
            <person name="Cros-Aarteil S."/>
            <person name="Calhoun S."/>
            <person name="Haridas S."/>
            <person name="Kuo A."/>
            <person name="Mondo S."/>
            <person name="Pangilinan J."/>
            <person name="Riley R."/>
            <person name="Labutti K."/>
            <person name="Andreopoulos B."/>
            <person name="Lipzen A."/>
            <person name="Chen C."/>
            <person name="Yanf M."/>
            <person name="Daum C."/>
            <person name="Ng V."/>
            <person name="Clum A."/>
            <person name="Ohm R."/>
            <person name="Martin F."/>
            <person name="Silar P."/>
            <person name="Natvig D."/>
            <person name="Lalanne C."/>
            <person name="Gautier V."/>
            <person name="Ament-Velasquez S.L."/>
            <person name="Kruys A."/>
            <person name="Hutchinson M.I."/>
            <person name="Powell A.J."/>
            <person name="Barry K."/>
            <person name="Miller A.N."/>
            <person name="Grigoriev I.V."/>
            <person name="Debuchy R."/>
            <person name="Gladieux P."/>
            <person name="Thoren M.H."/>
            <person name="Johannesson H."/>
        </authorList>
    </citation>
    <scope>NUCLEOTIDE SEQUENCE</scope>
    <source>
        <strain evidence="5">CBS 990.96</strain>
    </source>
</reference>
<feature type="compositionally biased region" description="Basic and acidic residues" evidence="2">
    <location>
        <begin position="678"/>
        <end position="698"/>
    </location>
</feature>
<keyword evidence="6" id="KW-1185">Reference proteome</keyword>
<comment type="similarity">
    <text evidence="1">Belongs to the Tango6 family.</text>
</comment>
<evidence type="ECO:0000259" key="3">
    <source>
        <dbReference type="Pfam" id="PF10304"/>
    </source>
</evidence>
<feature type="region of interest" description="Disordered" evidence="2">
    <location>
        <begin position="673"/>
        <end position="715"/>
    </location>
</feature>
<accession>A0AAN7H1T3</accession>
<dbReference type="EMBL" id="MU865338">
    <property type="protein sequence ID" value="KAK4226970.1"/>
    <property type="molecule type" value="Genomic_DNA"/>
</dbReference>
<dbReference type="SUPFAM" id="SSF48371">
    <property type="entry name" value="ARM repeat"/>
    <property type="match status" value="1"/>
</dbReference>
<feature type="domain" description="RNA polymerase II assembly factor Rtp1 C-terminal" evidence="4">
    <location>
        <begin position="552"/>
        <end position="652"/>
    </location>
</feature>
<dbReference type="InterPro" id="IPR011989">
    <property type="entry name" value="ARM-like"/>
</dbReference>
<dbReference type="Proteomes" id="UP001301958">
    <property type="component" value="Unassembled WGS sequence"/>
</dbReference>
<feature type="domain" description="RNA polymerase II assembly factor Rtp1 C-terminal" evidence="3">
    <location>
        <begin position="820"/>
        <end position="850"/>
    </location>
</feature>
<dbReference type="Pfam" id="PF10304">
    <property type="entry name" value="RTP1_C2"/>
    <property type="match status" value="1"/>
</dbReference>
<dbReference type="PANTHER" id="PTHR20959:SF1">
    <property type="entry name" value="TRANSPORT AND GOLGI ORGANIZATION PROTEIN 6 HOMOLOG"/>
    <property type="match status" value="1"/>
</dbReference>
<evidence type="ECO:0000256" key="2">
    <source>
        <dbReference type="SAM" id="MobiDB-lite"/>
    </source>
</evidence>
<dbReference type="InterPro" id="IPR019414">
    <property type="entry name" value="Rtp1_C2"/>
</dbReference>
<comment type="caution">
    <text evidence="5">The sequence shown here is derived from an EMBL/GenBank/DDBJ whole genome shotgun (WGS) entry which is preliminary data.</text>
</comment>
<protein>
    <recommendedName>
        <fullName evidence="7">RNA polymerase II assembly factor Rtp1 C-terminal domain-containing protein</fullName>
    </recommendedName>
</protein>
<evidence type="ECO:0008006" key="7">
    <source>
        <dbReference type="Google" id="ProtNLM"/>
    </source>
</evidence>
<evidence type="ECO:0000313" key="5">
    <source>
        <dbReference type="EMBL" id="KAK4226970.1"/>
    </source>
</evidence>
<evidence type="ECO:0000259" key="4">
    <source>
        <dbReference type="Pfam" id="PF10363"/>
    </source>
</evidence>
<dbReference type="GO" id="GO:0009306">
    <property type="term" value="P:protein secretion"/>
    <property type="evidence" value="ECO:0007669"/>
    <property type="project" value="TreeGrafter"/>
</dbReference>
<proteinExistence type="inferred from homology"/>
<dbReference type="InterPro" id="IPR039600">
    <property type="entry name" value="TANGO6/Rtp1"/>
</dbReference>